<evidence type="ECO:0000313" key="1">
    <source>
        <dbReference type="EMBL" id="CBI07339.1"/>
    </source>
</evidence>
<gene>
    <name evidence="1" type="ORF">CARN6_0671</name>
</gene>
<dbReference type="EMBL" id="CABQ01000087">
    <property type="protein sequence ID" value="CBI07339.1"/>
    <property type="molecule type" value="Genomic_DNA"/>
</dbReference>
<organism evidence="1">
    <name type="scientific">mine drainage metagenome</name>
    <dbReference type="NCBI Taxonomy" id="410659"/>
    <lineage>
        <taxon>unclassified sequences</taxon>
        <taxon>metagenomes</taxon>
        <taxon>ecological metagenomes</taxon>
    </lineage>
</organism>
<reference evidence="1" key="1">
    <citation type="submission" date="2009-10" db="EMBL/GenBank/DDBJ databases">
        <title>Diversity of trophic interactions inside an arsenic-rich microbial ecosystem.</title>
        <authorList>
            <person name="Bertin P.N."/>
            <person name="Heinrich-Salmeron A."/>
            <person name="Pelletier E."/>
            <person name="Goulhen-Chollet F."/>
            <person name="Arsene-Ploetze F."/>
            <person name="Gallien S."/>
            <person name="Calteau A."/>
            <person name="Vallenet D."/>
            <person name="Casiot C."/>
            <person name="Chane-Woon-Ming B."/>
            <person name="Giloteaux L."/>
            <person name="Barakat M."/>
            <person name="Bonnefoy V."/>
            <person name="Bruneel O."/>
            <person name="Chandler M."/>
            <person name="Cleiss J."/>
            <person name="Duran R."/>
            <person name="Elbaz-Poulichet F."/>
            <person name="Fonknechten N."/>
            <person name="Lauga B."/>
            <person name="Mornico D."/>
            <person name="Ortet P."/>
            <person name="Schaeffer C."/>
            <person name="Siguier P."/>
            <person name="Alexander Thil Smith A."/>
            <person name="Van Dorsselaer A."/>
            <person name="Weissenbach J."/>
            <person name="Medigue C."/>
            <person name="Le Paslier D."/>
        </authorList>
    </citation>
    <scope>NUCLEOTIDE SEQUENCE</scope>
</reference>
<dbReference type="AlphaFoldDB" id="E6QJC3"/>
<comment type="caution">
    <text evidence="1">The sequence shown here is derived from an EMBL/GenBank/DDBJ whole genome shotgun (WGS) entry which is preliminary data.</text>
</comment>
<name>E6QJC3_9ZZZZ</name>
<protein>
    <submittedName>
        <fullName evidence="1">Uncharacterized protein</fullName>
    </submittedName>
</protein>
<sequence>MAESILKPATEKPDPLRGLNPCRLQDLPGGNPFPVLLERLGGLEQTMQSIQKSQEDLRVDLQRLQEFQRGSMDAAQLLQQSLMTWANSEPSRMWKETRTWLHKAEQMVLDAQKPWTEEARKLWIASIVEASTGALQEITAEYRERISTRANRAVVNLDRTAKKNMEDFADYLSELHEKYAHEFEVSAENTLREQTRAIVMENKKIMERLIGILQEQTKAPGG</sequence>
<accession>E6QJC3</accession>
<proteinExistence type="predicted"/>